<feature type="domain" description="JmjC" evidence="15">
    <location>
        <begin position="241"/>
        <end position="395"/>
    </location>
</feature>
<evidence type="ECO:0000259" key="15">
    <source>
        <dbReference type="PROSITE" id="PS51184"/>
    </source>
</evidence>
<dbReference type="EMBL" id="VZSM01001397">
    <property type="protein sequence ID" value="NWY92640.1"/>
    <property type="molecule type" value="Genomic_DNA"/>
</dbReference>
<dbReference type="SMART" id="SM00558">
    <property type="entry name" value="JmjC"/>
    <property type="match status" value="1"/>
</dbReference>
<evidence type="ECO:0000256" key="6">
    <source>
        <dbReference type="ARBA" id="ARBA00023002"/>
    </source>
</evidence>
<protein>
    <recommendedName>
        <fullName evidence="13">JmjC domain-containing protein 5</fullName>
    </recommendedName>
</protein>
<reference evidence="16 17" key="1">
    <citation type="submission" date="2019-09" db="EMBL/GenBank/DDBJ databases">
        <title>Bird 10,000 Genomes (B10K) Project - Family phase.</title>
        <authorList>
            <person name="Zhang G."/>
        </authorList>
    </citation>
    <scope>NUCLEOTIDE SEQUENCE [LARGE SCALE GENOMIC DNA]</scope>
    <source>
        <strain evidence="16">OUT-0011</strain>
        <tissue evidence="16">Muscle</tissue>
    </source>
</reference>
<evidence type="ECO:0000256" key="1">
    <source>
        <dbReference type="ARBA" id="ARBA00001954"/>
    </source>
</evidence>
<keyword evidence="6" id="KW-0560">Oxidoreductase</keyword>
<evidence type="ECO:0000256" key="4">
    <source>
        <dbReference type="ARBA" id="ARBA00022853"/>
    </source>
</evidence>
<evidence type="ECO:0000256" key="5">
    <source>
        <dbReference type="ARBA" id="ARBA00022964"/>
    </source>
</evidence>
<keyword evidence="11" id="KW-0539">Nucleus</keyword>
<keyword evidence="5" id="KW-0223">Dioxygenase</keyword>
<dbReference type="PANTHER" id="PTHR12461:SF106">
    <property type="entry name" value="BIFUNCTIONAL PEPTIDASE AND ARGINYL-HYDROXYLASE JMJD5"/>
    <property type="match status" value="1"/>
</dbReference>
<dbReference type="InterPro" id="IPR003347">
    <property type="entry name" value="JmjC_dom"/>
</dbReference>
<keyword evidence="9" id="KW-0090">Biological rhythms</keyword>
<name>A0A7K7IEE8_LOXCU</name>
<dbReference type="PANTHER" id="PTHR12461">
    <property type="entry name" value="HYPOXIA-INDUCIBLE FACTOR 1 ALPHA INHIBITOR-RELATED"/>
    <property type="match status" value="1"/>
</dbReference>
<keyword evidence="3" id="KW-0479">Metal-binding</keyword>
<evidence type="ECO:0000256" key="11">
    <source>
        <dbReference type="ARBA" id="ARBA00023242"/>
    </source>
</evidence>
<dbReference type="GO" id="GO:0051864">
    <property type="term" value="F:histone H3K36 demethylase activity"/>
    <property type="evidence" value="ECO:0007669"/>
    <property type="project" value="TreeGrafter"/>
</dbReference>
<comment type="subcellular location">
    <subcellularLocation>
        <location evidence="2">Nucleus</location>
    </subcellularLocation>
</comment>
<comment type="caution">
    <text evidence="16">The sequence shown here is derived from an EMBL/GenBank/DDBJ whole genome shotgun (WGS) entry which is preliminary data.</text>
</comment>
<dbReference type="GO" id="GO:0005634">
    <property type="term" value="C:nucleus"/>
    <property type="evidence" value="ECO:0007669"/>
    <property type="project" value="UniProtKB-SubCell"/>
</dbReference>
<feature type="non-terminal residue" evidence="16">
    <location>
        <position position="395"/>
    </location>
</feature>
<evidence type="ECO:0000256" key="10">
    <source>
        <dbReference type="ARBA" id="ARBA00023163"/>
    </source>
</evidence>
<dbReference type="GO" id="GO:0046872">
    <property type="term" value="F:metal ion binding"/>
    <property type="evidence" value="ECO:0007669"/>
    <property type="project" value="UniProtKB-KW"/>
</dbReference>
<evidence type="ECO:0000256" key="9">
    <source>
        <dbReference type="ARBA" id="ARBA00023108"/>
    </source>
</evidence>
<organism evidence="16 17">
    <name type="scientific">Loxia curvirostra</name>
    <name type="common">Red crossbill</name>
    <dbReference type="NCBI Taxonomy" id="64802"/>
    <lineage>
        <taxon>Eukaryota</taxon>
        <taxon>Metazoa</taxon>
        <taxon>Chordata</taxon>
        <taxon>Craniata</taxon>
        <taxon>Vertebrata</taxon>
        <taxon>Euteleostomi</taxon>
        <taxon>Archelosauria</taxon>
        <taxon>Archosauria</taxon>
        <taxon>Dinosauria</taxon>
        <taxon>Saurischia</taxon>
        <taxon>Theropoda</taxon>
        <taxon>Coelurosauria</taxon>
        <taxon>Aves</taxon>
        <taxon>Neognathae</taxon>
        <taxon>Neoaves</taxon>
        <taxon>Telluraves</taxon>
        <taxon>Australaves</taxon>
        <taxon>Passeriformes</taxon>
        <taxon>Passeroidea</taxon>
        <taxon>Fringillidae</taxon>
        <taxon>Carduelinae</taxon>
        <taxon>Loxia</taxon>
    </lineage>
</organism>
<dbReference type="InterPro" id="IPR041667">
    <property type="entry name" value="Cupin_8"/>
</dbReference>
<evidence type="ECO:0000313" key="16">
    <source>
        <dbReference type="EMBL" id="NWY92640.1"/>
    </source>
</evidence>
<feature type="region of interest" description="Disordered" evidence="14">
    <location>
        <begin position="129"/>
        <end position="158"/>
    </location>
</feature>
<evidence type="ECO:0000256" key="2">
    <source>
        <dbReference type="ARBA" id="ARBA00004123"/>
    </source>
</evidence>
<dbReference type="GO" id="GO:0010468">
    <property type="term" value="P:regulation of gene expression"/>
    <property type="evidence" value="ECO:0007669"/>
    <property type="project" value="UniProtKB-ARBA"/>
</dbReference>
<gene>
    <name evidence="16" type="primary">Kdm8</name>
    <name evidence="16" type="ORF">LOXCUR_R03692</name>
</gene>
<dbReference type="GO" id="GO:0003682">
    <property type="term" value="F:chromatin binding"/>
    <property type="evidence" value="ECO:0007669"/>
    <property type="project" value="UniProtKB-ARBA"/>
</dbReference>
<sequence>TAMAATGSAECPSDSPALWAEVRALLPHAEEGLTLALSGEVEDCVLPLLRRARALLYGAAGRPGAEVAKGWRQVYAYGCLFGALAEVAAGRPLARAVRLCDLGLLMGAAVLDNVLARLVRALQPHLPRAASRDGARAQVAPAPREPPRGPASPPPRAVQPEEVIPHLRCPSLEHFRDNYLVPQRPVVLEGVMDHWPCMKKWSVDYFCQVAGCRTVPVELGARYTDEEWSQQLMTVSDFISQYIMDENNVGYLAQHQLFDQIPELKEDISIPDYCCLGEGEEDDITINAWFGPGGTISPLHQDPQQNFLAQVFGRKYIRLYSPEDSENLYPHESQILHNTSQVDVEDPDLVKFPNFTKAAFQSCILMPGQILFIPVKYWHYVRSLELSFSVSFWWS</sequence>
<dbReference type="GO" id="GO:0048511">
    <property type="term" value="P:rhythmic process"/>
    <property type="evidence" value="ECO:0007669"/>
    <property type="project" value="UniProtKB-KW"/>
</dbReference>
<keyword evidence="4" id="KW-0156">Chromatin regulator</keyword>
<keyword evidence="8" id="KW-0805">Transcription regulation</keyword>
<evidence type="ECO:0000313" key="17">
    <source>
        <dbReference type="Proteomes" id="UP000564784"/>
    </source>
</evidence>
<dbReference type="PROSITE" id="PS51184">
    <property type="entry name" value="JMJC"/>
    <property type="match status" value="1"/>
</dbReference>
<dbReference type="SUPFAM" id="SSF51197">
    <property type="entry name" value="Clavaminate synthase-like"/>
    <property type="match status" value="1"/>
</dbReference>
<dbReference type="Proteomes" id="UP000564784">
    <property type="component" value="Unassembled WGS sequence"/>
</dbReference>
<comment type="cofactor">
    <cofactor evidence="1">
        <name>Fe(2+)</name>
        <dbReference type="ChEBI" id="CHEBI:29033"/>
    </cofactor>
</comment>
<keyword evidence="17" id="KW-1185">Reference proteome</keyword>
<proteinExistence type="predicted"/>
<dbReference type="AlphaFoldDB" id="A0A7K7IEE8"/>
<keyword evidence="12" id="KW-0131">Cell cycle</keyword>
<dbReference type="GO" id="GO:0031648">
    <property type="term" value="P:protein destabilization"/>
    <property type="evidence" value="ECO:0007669"/>
    <property type="project" value="UniProtKB-ARBA"/>
</dbReference>
<evidence type="ECO:0000256" key="13">
    <source>
        <dbReference type="ARBA" id="ARBA00049800"/>
    </source>
</evidence>
<keyword evidence="7" id="KW-0408">Iron</keyword>
<evidence type="ECO:0000256" key="7">
    <source>
        <dbReference type="ARBA" id="ARBA00023004"/>
    </source>
</evidence>
<evidence type="ECO:0000256" key="8">
    <source>
        <dbReference type="ARBA" id="ARBA00023015"/>
    </source>
</evidence>
<dbReference type="Gene3D" id="2.60.120.650">
    <property type="entry name" value="Cupin"/>
    <property type="match status" value="1"/>
</dbReference>
<feature type="non-terminal residue" evidence="16">
    <location>
        <position position="1"/>
    </location>
</feature>
<evidence type="ECO:0000256" key="3">
    <source>
        <dbReference type="ARBA" id="ARBA00022723"/>
    </source>
</evidence>
<feature type="compositionally biased region" description="Pro residues" evidence="14">
    <location>
        <begin position="148"/>
        <end position="157"/>
    </location>
</feature>
<dbReference type="Pfam" id="PF13621">
    <property type="entry name" value="Cupin_8"/>
    <property type="match status" value="1"/>
</dbReference>
<dbReference type="FunFam" id="2.60.120.650:FF:000019">
    <property type="entry name" value="Bifunctional peptidase and arginyl-hydroxylase JMJD5"/>
    <property type="match status" value="1"/>
</dbReference>
<evidence type="ECO:0000256" key="14">
    <source>
        <dbReference type="SAM" id="MobiDB-lite"/>
    </source>
</evidence>
<accession>A0A7K7IEE8</accession>
<dbReference type="OrthoDB" id="47172at2759"/>
<keyword evidence="10" id="KW-0804">Transcription</keyword>
<evidence type="ECO:0000256" key="12">
    <source>
        <dbReference type="ARBA" id="ARBA00023306"/>
    </source>
</evidence>